<dbReference type="STRING" id="463040.CAL15_06855"/>
<organism evidence="6 7">
    <name type="scientific">Bordetella genomosp. 13</name>
    <dbReference type="NCBI Taxonomy" id="463040"/>
    <lineage>
        <taxon>Bacteria</taxon>
        <taxon>Pseudomonadati</taxon>
        <taxon>Pseudomonadota</taxon>
        <taxon>Betaproteobacteria</taxon>
        <taxon>Burkholderiales</taxon>
        <taxon>Alcaligenaceae</taxon>
        <taxon>Bordetella</taxon>
    </lineage>
</organism>
<sequence length="415" mass="43006">MTALAGAPLADPRHVRADALPLVVARAEHAWVWDEAGTRYLDLSGAWHAQVAGHRPHAVCQVLARQADMPFSALGPGHTVAMAPALAGMLAELAPWRAGTCARFLPDTSAAVEAAVRMARLRSGRRHVVSFAGAQHGSYGTALALSGRRPPFVDSDDAFALHTHILPYPHTVGGVTRDETQRAFVRLFASRTAPEGIAAIVVEPIQPRTGIVAAGAFMDDLRRLCDDHGIALIADETATAPACTGKTFAIQHFDIEPDMIVLGPALAAGLPGAALIARAGPAQPAGVDGESACSTAFLLGAQAMLELGEGAGLASAALALGRDWLSHMQQARARGLGLADPRGLGAVRAITVCDRAGRPDPVLAGRVHAAARARGVLTRLGDGGALVFHLPATLSTHDLHAGLDVFFTAMQEAGA</sequence>
<protein>
    <recommendedName>
        <fullName evidence="8">Aspartate aminotransferase family protein</fullName>
    </recommendedName>
</protein>
<evidence type="ECO:0000256" key="1">
    <source>
        <dbReference type="ARBA" id="ARBA00001933"/>
    </source>
</evidence>
<dbReference type="Proteomes" id="UP000194161">
    <property type="component" value="Chromosome"/>
</dbReference>
<dbReference type="Pfam" id="PF00202">
    <property type="entry name" value="Aminotran_3"/>
    <property type="match status" value="1"/>
</dbReference>
<name>A0A1W6Z9Q6_9BORD</name>
<evidence type="ECO:0000256" key="2">
    <source>
        <dbReference type="ARBA" id="ARBA00008954"/>
    </source>
</evidence>
<evidence type="ECO:0000256" key="3">
    <source>
        <dbReference type="ARBA" id="ARBA00022576"/>
    </source>
</evidence>
<evidence type="ECO:0000256" key="4">
    <source>
        <dbReference type="ARBA" id="ARBA00022898"/>
    </source>
</evidence>
<dbReference type="PANTHER" id="PTHR11986:SF58">
    <property type="entry name" value="LEUCINE_METHIONINE RACEMASE"/>
    <property type="match status" value="1"/>
</dbReference>
<dbReference type="GO" id="GO:0008483">
    <property type="term" value="F:transaminase activity"/>
    <property type="evidence" value="ECO:0007669"/>
    <property type="project" value="UniProtKB-KW"/>
</dbReference>
<dbReference type="OrthoDB" id="3398487at2"/>
<comment type="cofactor">
    <cofactor evidence="1">
        <name>pyridoxal 5'-phosphate</name>
        <dbReference type="ChEBI" id="CHEBI:597326"/>
    </cofactor>
</comment>
<dbReference type="KEGG" id="bgm:CAL15_06855"/>
<proteinExistence type="inferred from homology"/>
<gene>
    <name evidence="6" type="ORF">CAL15_06855</name>
</gene>
<keyword evidence="4 5" id="KW-0663">Pyridoxal phosphate</keyword>
<dbReference type="InterPro" id="IPR015421">
    <property type="entry name" value="PyrdxlP-dep_Trfase_major"/>
</dbReference>
<dbReference type="AlphaFoldDB" id="A0A1W6Z9Q6"/>
<dbReference type="InterPro" id="IPR015424">
    <property type="entry name" value="PyrdxlP-dep_Trfase"/>
</dbReference>
<comment type="similarity">
    <text evidence="2 5">Belongs to the class-III pyridoxal-phosphate-dependent aminotransferase family.</text>
</comment>
<evidence type="ECO:0000313" key="6">
    <source>
        <dbReference type="EMBL" id="ARP94128.1"/>
    </source>
</evidence>
<dbReference type="Gene3D" id="3.90.1150.10">
    <property type="entry name" value="Aspartate Aminotransferase, domain 1"/>
    <property type="match status" value="1"/>
</dbReference>
<dbReference type="GO" id="GO:0042802">
    <property type="term" value="F:identical protein binding"/>
    <property type="evidence" value="ECO:0007669"/>
    <property type="project" value="TreeGrafter"/>
</dbReference>
<dbReference type="PANTHER" id="PTHR11986">
    <property type="entry name" value="AMINOTRANSFERASE CLASS III"/>
    <property type="match status" value="1"/>
</dbReference>
<keyword evidence="3" id="KW-0032">Aminotransferase</keyword>
<dbReference type="InterPro" id="IPR005814">
    <property type="entry name" value="Aminotrans_3"/>
</dbReference>
<evidence type="ECO:0000256" key="5">
    <source>
        <dbReference type="RuleBase" id="RU003560"/>
    </source>
</evidence>
<keyword evidence="3" id="KW-0808">Transferase</keyword>
<evidence type="ECO:0008006" key="8">
    <source>
        <dbReference type="Google" id="ProtNLM"/>
    </source>
</evidence>
<reference evidence="6 7" key="1">
    <citation type="submission" date="2017-05" db="EMBL/GenBank/DDBJ databases">
        <title>Complete and WGS of Bordetella genogroups.</title>
        <authorList>
            <person name="Spilker T."/>
            <person name="LiPuma J."/>
        </authorList>
    </citation>
    <scope>NUCLEOTIDE SEQUENCE [LARGE SCALE GENOMIC DNA]</scope>
    <source>
        <strain evidence="6 7">AU7206</strain>
    </source>
</reference>
<accession>A0A1W6Z9Q6</accession>
<evidence type="ECO:0000313" key="7">
    <source>
        <dbReference type="Proteomes" id="UP000194161"/>
    </source>
</evidence>
<dbReference type="EMBL" id="CP021111">
    <property type="protein sequence ID" value="ARP94128.1"/>
    <property type="molecule type" value="Genomic_DNA"/>
</dbReference>
<dbReference type="SUPFAM" id="SSF53383">
    <property type="entry name" value="PLP-dependent transferases"/>
    <property type="match status" value="1"/>
</dbReference>
<dbReference type="InterPro" id="IPR015422">
    <property type="entry name" value="PyrdxlP-dep_Trfase_small"/>
</dbReference>
<dbReference type="InterPro" id="IPR050103">
    <property type="entry name" value="Class-III_PLP-dep_AT"/>
</dbReference>
<dbReference type="RefSeq" id="WP_086077896.1">
    <property type="nucleotide sequence ID" value="NZ_CP021111.1"/>
</dbReference>
<dbReference type="Gene3D" id="3.40.640.10">
    <property type="entry name" value="Type I PLP-dependent aspartate aminotransferase-like (Major domain)"/>
    <property type="match status" value="1"/>
</dbReference>
<dbReference type="GO" id="GO:0030170">
    <property type="term" value="F:pyridoxal phosphate binding"/>
    <property type="evidence" value="ECO:0007669"/>
    <property type="project" value="InterPro"/>
</dbReference>
<keyword evidence="7" id="KW-1185">Reference proteome</keyword>